<accession>M7BTH1</accession>
<organism evidence="1 2">
    <name type="scientific">Chelonia mydas</name>
    <name type="common">Green sea-turtle</name>
    <name type="synonym">Chelonia agassizi</name>
    <dbReference type="NCBI Taxonomy" id="8469"/>
    <lineage>
        <taxon>Eukaryota</taxon>
        <taxon>Metazoa</taxon>
        <taxon>Chordata</taxon>
        <taxon>Craniata</taxon>
        <taxon>Vertebrata</taxon>
        <taxon>Euteleostomi</taxon>
        <taxon>Archelosauria</taxon>
        <taxon>Testudinata</taxon>
        <taxon>Testudines</taxon>
        <taxon>Cryptodira</taxon>
        <taxon>Durocryptodira</taxon>
        <taxon>Americhelydia</taxon>
        <taxon>Chelonioidea</taxon>
        <taxon>Cheloniidae</taxon>
        <taxon>Chelonia</taxon>
    </lineage>
</organism>
<reference evidence="2" key="1">
    <citation type="journal article" date="2013" name="Nat. Genet.">
        <title>The draft genomes of soft-shell turtle and green sea turtle yield insights into the development and evolution of the turtle-specific body plan.</title>
        <authorList>
            <person name="Wang Z."/>
            <person name="Pascual-Anaya J."/>
            <person name="Zadissa A."/>
            <person name="Li W."/>
            <person name="Niimura Y."/>
            <person name="Huang Z."/>
            <person name="Li C."/>
            <person name="White S."/>
            <person name="Xiong Z."/>
            <person name="Fang D."/>
            <person name="Wang B."/>
            <person name="Ming Y."/>
            <person name="Chen Y."/>
            <person name="Zheng Y."/>
            <person name="Kuraku S."/>
            <person name="Pignatelli M."/>
            <person name="Herrero J."/>
            <person name="Beal K."/>
            <person name="Nozawa M."/>
            <person name="Li Q."/>
            <person name="Wang J."/>
            <person name="Zhang H."/>
            <person name="Yu L."/>
            <person name="Shigenobu S."/>
            <person name="Wang J."/>
            <person name="Liu J."/>
            <person name="Flicek P."/>
            <person name="Searle S."/>
            <person name="Wang J."/>
            <person name="Kuratani S."/>
            <person name="Yin Y."/>
            <person name="Aken B."/>
            <person name="Zhang G."/>
            <person name="Irie N."/>
        </authorList>
    </citation>
    <scope>NUCLEOTIDE SEQUENCE [LARGE SCALE GENOMIC DNA]</scope>
</reference>
<keyword evidence="2" id="KW-1185">Reference proteome</keyword>
<dbReference type="EMBL" id="KB545352">
    <property type="protein sequence ID" value="EMP31432.1"/>
    <property type="molecule type" value="Genomic_DNA"/>
</dbReference>
<proteinExistence type="predicted"/>
<name>M7BTH1_CHEMY</name>
<sequence>MLICSGTQSKPLLNLSIHTISGYLNYTPPTNLYVLAYKNLPDLHRDAITVKSAWRVVIDETNLLQLRLTDASFSDRKQHVASTQRPIRIQGRNLTPADRGLIPGMFSPQRFVTAAHILPWTDDQRLQETENQGHPYPYTKYTAA</sequence>
<protein>
    <submittedName>
        <fullName evidence="1">Uncharacterized protein</fullName>
    </submittedName>
</protein>
<gene>
    <name evidence="1" type="ORF">UY3_11458</name>
</gene>
<evidence type="ECO:0000313" key="1">
    <source>
        <dbReference type="EMBL" id="EMP31432.1"/>
    </source>
</evidence>
<dbReference type="AlphaFoldDB" id="M7BTH1"/>
<dbReference type="Proteomes" id="UP000031443">
    <property type="component" value="Unassembled WGS sequence"/>
</dbReference>
<evidence type="ECO:0000313" key="2">
    <source>
        <dbReference type="Proteomes" id="UP000031443"/>
    </source>
</evidence>